<name>A0A5B7JZH5_PORTR</name>
<evidence type="ECO:0000313" key="2">
    <source>
        <dbReference type="EMBL" id="MPD01543.1"/>
    </source>
</evidence>
<keyword evidence="3" id="KW-1185">Reference proteome</keyword>
<accession>A0A5B7JZH5</accession>
<comment type="caution">
    <text evidence="2">The sequence shown here is derived from an EMBL/GenBank/DDBJ whole genome shotgun (WGS) entry which is preliminary data.</text>
</comment>
<protein>
    <submittedName>
        <fullName evidence="2">Uncharacterized protein</fullName>
    </submittedName>
</protein>
<reference evidence="2 3" key="1">
    <citation type="submission" date="2019-05" db="EMBL/GenBank/DDBJ databases">
        <title>Another draft genome of Portunus trituberculatus and its Hox gene families provides insights of decapod evolution.</title>
        <authorList>
            <person name="Jeong J.-H."/>
            <person name="Song I."/>
            <person name="Kim S."/>
            <person name="Choi T."/>
            <person name="Kim D."/>
            <person name="Ryu S."/>
            <person name="Kim W."/>
        </authorList>
    </citation>
    <scope>NUCLEOTIDE SEQUENCE [LARGE SCALE GENOMIC DNA]</scope>
    <source>
        <tissue evidence="2">Muscle</tissue>
    </source>
</reference>
<organism evidence="2 3">
    <name type="scientific">Portunus trituberculatus</name>
    <name type="common">Swimming crab</name>
    <name type="synonym">Neptunus trituberculatus</name>
    <dbReference type="NCBI Taxonomy" id="210409"/>
    <lineage>
        <taxon>Eukaryota</taxon>
        <taxon>Metazoa</taxon>
        <taxon>Ecdysozoa</taxon>
        <taxon>Arthropoda</taxon>
        <taxon>Crustacea</taxon>
        <taxon>Multicrustacea</taxon>
        <taxon>Malacostraca</taxon>
        <taxon>Eumalacostraca</taxon>
        <taxon>Eucarida</taxon>
        <taxon>Decapoda</taxon>
        <taxon>Pleocyemata</taxon>
        <taxon>Brachyura</taxon>
        <taxon>Eubrachyura</taxon>
        <taxon>Portunoidea</taxon>
        <taxon>Portunidae</taxon>
        <taxon>Portuninae</taxon>
        <taxon>Portunus</taxon>
    </lineage>
</organism>
<gene>
    <name evidence="2" type="ORF">E2C01_097077</name>
</gene>
<feature type="compositionally biased region" description="Basic and acidic residues" evidence="1">
    <location>
        <begin position="56"/>
        <end position="71"/>
    </location>
</feature>
<feature type="region of interest" description="Disordered" evidence="1">
    <location>
        <begin position="41"/>
        <end position="71"/>
    </location>
</feature>
<evidence type="ECO:0000256" key="1">
    <source>
        <dbReference type="SAM" id="MobiDB-lite"/>
    </source>
</evidence>
<dbReference type="EMBL" id="VSRR010127585">
    <property type="protein sequence ID" value="MPD01543.1"/>
    <property type="molecule type" value="Genomic_DNA"/>
</dbReference>
<sequence length="71" mass="7618">MTPPASSQTSYSKISIYKTLPTLTHTYSHLPTPCLNNAHGGSQVCPRPKPTSDTAPVKKEIPAEERAARGV</sequence>
<evidence type="ECO:0000313" key="3">
    <source>
        <dbReference type="Proteomes" id="UP000324222"/>
    </source>
</evidence>
<dbReference type="AlphaFoldDB" id="A0A5B7JZH5"/>
<proteinExistence type="predicted"/>
<dbReference type="Proteomes" id="UP000324222">
    <property type="component" value="Unassembled WGS sequence"/>
</dbReference>